<dbReference type="AlphaFoldDB" id="A0AAF0CSI5"/>
<reference evidence="3" key="1">
    <citation type="submission" date="2023-03" db="EMBL/GenBank/DDBJ databases">
        <title>Lomoglobus Profundus gen. nov., sp. nov., a novel member of the phylum Verrucomicrobia, isolated from deep-marine sediment of South China Sea.</title>
        <authorList>
            <person name="Ahmad T."/>
            <person name="Ishaq S.E."/>
            <person name="Wang F."/>
        </authorList>
    </citation>
    <scope>NUCLEOTIDE SEQUENCE</scope>
    <source>
        <strain evidence="3">LMO-M01</strain>
    </source>
</reference>
<proteinExistence type="predicted"/>
<dbReference type="InterPro" id="IPR036812">
    <property type="entry name" value="NAD(P)_OxRdtase_dom_sf"/>
</dbReference>
<dbReference type="CDD" id="cd19081">
    <property type="entry name" value="AKR_AKR9C1"/>
    <property type="match status" value="1"/>
</dbReference>
<dbReference type="Pfam" id="PF00248">
    <property type="entry name" value="Aldo_ket_red"/>
    <property type="match status" value="1"/>
</dbReference>
<keyword evidence="4" id="KW-1185">Reference proteome</keyword>
<dbReference type="SUPFAM" id="SSF51430">
    <property type="entry name" value="NAD(P)-linked oxidoreductase"/>
    <property type="match status" value="1"/>
</dbReference>
<dbReference type="KEGG" id="slom:PXH66_10360"/>
<dbReference type="PANTHER" id="PTHR43364:SF6">
    <property type="entry name" value="OXIDOREDUCTASE-RELATED"/>
    <property type="match status" value="1"/>
</dbReference>
<dbReference type="InterPro" id="IPR023210">
    <property type="entry name" value="NADP_OxRdtase_dom"/>
</dbReference>
<dbReference type="EMBL" id="CP119075">
    <property type="protein sequence ID" value="WED67252.1"/>
    <property type="molecule type" value="Genomic_DNA"/>
</dbReference>
<dbReference type="PANTHER" id="PTHR43364">
    <property type="entry name" value="NADH-SPECIFIC METHYLGLYOXAL REDUCTASE-RELATED"/>
    <property type="match status" value="1"/>
</dbReference>
<sequence>MEYRKLGRTNLSVAELCLGSMQFGWTANEDASFAVMDAYVAAGGNFIDTADVYTWWGEKGTAGLGESEEIIGRWLQARGGRDSMVIATKLGGPMHDGPDDKGLSRERVIKCCEASLRRLQVDHIDLYQCHWTDLSTPIEETLAAMGELVKAGKVRHVGASNYPAWRLAEALWQADKLGLPRFETYQPQYSLMETGLFELEPMALCKHHELGVIPYSPLACGFLTGKYRRDGAAPSARSHEVVKNYAHERGYAIIDALEEIGAGHGKSIAATAIAWLLSNPVVTSPIIGANSVAQLDTLLEAVGYRLSAEEMSRLNSMTTCYRNHRLIWD</sequence>
<protein>
    <submittedName>
        <fullName evidence="3">Aldo/keto reductase</fullName>
    </submittedName>
</protein>
<organism evidence="3 4">
    <name type="scientific">Synoicihabitans lomoniglobus</name>
    <dbReference type="NCBI Taxonomy" id="2909285"/>
    <lineage>
        <taxon>Bacteria</taxon>
        <taxon>Pseudomonadati</taxon>
        <taxon>Verrucomicrobiota</taxon>
        <taxon>Opitutia</taxon>
        <taxon>Opitutales</taxon>
        <taxon>Opitutaceae</taxon>
        <taxon>Synoicihabitans</taxon>
    </lineage>
</organism>
<dbReference type="Proteomes" id="UP001218638">
    <property type="component" value="Chromosome"/>
</dbReference>
<gene>
    <name evidence="3" type="ORF">PXH66_10360</name>
</gene>
<evidence type="ECO:0000313" key="4">
    <source>
        <dbReference type="Proteomes" id="UP001218638"/>
    </source>
</evidence>
<keyword evidence="1" id="KW-0560">Oxidoreductase</keyword>
<dbReference type="GO" id="GO:0005829">
    <property type="term" value="C:cytosol"/>
    <property type="evidence" value="ECO:0007669"/>
    <property type="project" value="TreeGrafter"/>
</dbReference>
<dbReference type="Gene3D" id="3.20.20.100">
    <property type="entry name" value="NADP-dependent oxidoreductase domain"/>
    <property type="match status" value="1"/>
</dbReference>
<name>A0AAF0CSI5_9BACT</name>
<dbReference type="RefSeq" id="WP_330928174.1">
    <property type="nucleotide sequence ID" value="NZ_CP119075.1"/>
</dbReference>
<feature type="domain" description="NADP-dependent oxidoreductase" evidence="2">
    <location>
        <begin position="15"/>
        <end position="317"/>
    </location>
</feature>
<dbReference type="FunFam" id="3.20.20.100:FF:000004">
    <property type="entry name" value="Oxidoreductase, aldo/keto reductase"/>
    <property type="match status" value="1"/>
</dbReference>
<accession>A0AAF0CSI5</accession>
<evidence type="ECO:0000259" key="2">
    <source>
        <dbReference type="Pfam" id="PF00248"/>
    </source>
</evidence>
<dbReference type="GO" id="GO:0016491">
    <property type="term" value="F:oxidoreductase activity"/>
    <property type="evidence" value="ECO:0007669"/>
    <property type="project" value="UniProtKB-KW"/>
</dbReference>
<evidence type="ECO:0000313" key="3">
    <source>
        <dbReference type="EMBL" id="WED67252.1"/>
    </source>
</evidence>
<dbReference type="InterPro" id="IPR050523">
    <property type="entry name" value="AKR_Detox_Biosynth"/>
</dbReference>
<evidence type="ECO:0000256" key="1">
    <source>
        <dbReference type="ARBA" id="ARBA00023002"/>
    </source>
</evidence>